<evidence type="ECO:0000256" key="1">
    <source>
        <dbReference type="SAM" id="Phobius"/>
    </source>
</evidence>
<feature type="signal peptide" evidence="2">
    <location>
        <begin position="1"/>
        <end position="24"/>
    </location>
</feature>
<evidence type="ECO:0008006" key="5">
    <source>
        <dbReference type="Google" id="ProtNLM"/>
    </source>
</evidence>
<dbReference type="RefSeq" id="WP_171594439.1">
    <property type="nucleotide sequence ID" value="NZ_RZNH01000005.1"/>
</dbReference>
<keyword evidence="1" id="KW-1133">Transmembrane helix</keyword>
<proteinExistence type="predicted"/>
<evidence type="ECO:0000313" key="4">
    <source>
        <dbReference type="Proteomes" id="UP000732105"/>
    </source>
</evidence>
<protein>
    <recommendedName>
        <fullName evidence="5">DUF4129 domain-containing protein</fullName>
    </recommendedName>
</protein>
<keyword evidence="1" id="KW-0472">Membrane</keyword>
<keyword evidence="4" id="KW-1185">Reference proteome</keyword>
<sequence length="244" mass="28308">MSSSFKIVLLIFAFLFLQGSKLLADNNSQADTLILDQGQIEIHKKEISQGRIESYRQQKDFNYEYSEVKNIGFFEKLRLLFARWISIISKGLGAVWFMRYIIGAGILIFLIIVIAKSNASGIFRPHQKVISIPFADELNPESVNWEEQIQKAVSSGEYRLAVRYQFLSTLKSLSKNNFINWKVEKTNYDYINEINDSKVKTVFNELSNLYEAVWYGNFPIVKEEYASIGKDFEQFNASFQTRNE</sequence>
<name>A0ABX1WT95_9BACT</name>
<gene>
    <name evidence="3" type="ORF">ELS83_04985</name>
</gene>
<evidence type="ECO:0000256" key="2">
    <source>
        <dbReference type="SAM" id="SignalP"/>
    </source>
</evidence>
<dbReference type="EMBL" id="RZNH01000005">
    <property type="protein sequence ID" value="NOU59165.1"/>
    <property type="molecule type" value="Genomic_DNA"/>
</dbReference>
<evidence type="ECO:0000313" key="3">
    <source>
        <dbReference type="EMBL" id="NOU59165.1"/>
    </source>
</evidence>
<reference evidence="3 4" key="1">
    <citation type="submission" date="2018-12" db="EMBL/GenBank/DDBJ databases">
        <title>Marinifilum JC070 sp. nov., a marine bacterium isolated from Yongle Blue Hole in the South China Sea.</title>
        <authorList>
            <person name="Fu T."/>
        </authorList>
    </citation>
    <scope>NUCLEOTIDE SEQUENCE [LARGE SCALE GENOMIC DNA]</scope>
    <source>
        <strain evidence="3 4">JC070</strain>
    </source>
</reference>
<keyword evidence="2" id="KW-0732">Signal</keyword>
<feature type="transmembrane region" description="Helical" evidence="1">
    <location>
        <begin position="96"/>
        <end position="115"/>
    </location>
</feature>
<keyword evidence="1" id="KW-0812">Transmembrane</keyword>
<dbReference type="Proteomes" id="UP000732105">
    <property type="component" value="Unassembled WGS sequence"/>
</dbReference>
<accession>A0ABX1WT95</accession>
<comment type="caution">
    <text evidence="3">The sequence shown here is derived from an EMBL/GenBank/DDBJ whole genome shotgun (WGS) entry which is preliminary data.</text>
</comment>
<organism evidence="3 4">
    <name type="scientific">Marinifilum caeruleilacunae</name>
    <dbReference type="NCBI Taxonomy" id="2499076"/>
    <lineage>
        <taxon>Bacteria</taxon>
        <taxon>Pseudomonadati</taxon>
        <taxon>Bacteroidota</taxon>
        <taxon>Bacteroidia</taxon>
        <taxon>Marinilabiliales</taxon>
        <taxon>Marinifilaceae</taxon>
    </lineage>
</organism>
<feature type="chain" id="PRO_5046521974" description="DUF4129 domain-containing protein" evidence="2">
    <location>
        <begin position="25"/>
        <end position="244"/>
    </location>
</feature>